<gene>
    <name evidence="2" type="ORF">Tci_004562</name>
</gene>
<proteinExistence type="predicted"/>
<dbReference type="EMBL" id="BKCJ010000370">
    <property type="protein sequence ID" value="GEU32584.1"/>
    <property type="molecule type" value="Genomic_DNA"/>
</dbReference>
<evidence type="ECO:0000256" key="1">
    <source>
        <dbReference type="SAM" id="MobiDB-lite"/>
    </source>
</evidence>
<protein>
    <submittedName>
        <fullName evidence="2">Uncharacterized protein</fullName>
    </submittedName>
</protein>
<reference evidence="2" key="1">
    <citation type="journal article" date="2019" name="Sci. Rep.">
        <title>Draft genome of Tanacetum cinerariifolium, the natural source of mosquito coil.</title>
        <authorList>
            <person name="Yamashiro T."/>
            <person name="Shiraishi A."/>
            <person name="Satake H."/>
            <person name="Nakayama K."/>
        </authorList>
    </citation>
    <scope>NUCLEOTIDE SEQUENCE</scope>
</reference>
<name>A0A6L2JA88_TANCI</name>
<accession>A0A6L2JA88</accession>
<comment type="caution">
    <text evidence="2">The sequence shown here is derived from an EMBL/GenBank/DDBJ whole genome shotgun (WGS) entry which is preliminary data.</text>
</comment>
<feature type="compositionally biased region" description="Basic and acidic residues" evidence="1">
    <location>
        <begin position="114"/>
        <end position="124"/>
    </location>
</feature>
<dbReference type="AlphaFoldDB" id="A0A6L2JA88"/>
<evidence type="ECO:0000313" key="2">
    <source>
        <dbReference type="EMBL" id="GEU32584.1"/>
    </source>
</evidence>
<feature type="region of interest" description="Disordered" evidence="1">
    <location>
        <begin position="104"/>
        <end position="124"/>
    </location>
</feature>
<organism evidence="2">
    <name type="scientific">Tanacetum cinerariifolium</name>
    <name type="common">Dalmatian daisy</name>
    <name type="synonym">Chrysanthemum cinerariifolium</name>
    <dbReference type="NCBI Taxonomy" id="118510"/>
    <lineage>
        <taxon>Eukaryota</taxon>
        <taxon>Viridiplantae</taxon>
        <taxon>Streptophyta</taxon>
        <taxon>Embryophyta</taxon>
        <taxon>Tracheophyta</taxon>
        <taxon>Spermatophyta</taxon>
        <taxon>Magnoliopsida</taxon>
        <taxon>eudicotyledons</taxon>
        <taxon>Gunneridae</taxon>
        <taxon>Pentapetalae</taxon>
        <taxon>asterids</taxon>
        <taxon>campanulids</taxon>
        <taxon>Asterales</taxon>
        <taxon>Asteraceae</taxon>
        <taxon>Asteroideae</taxon>
        <taxon>Anthemideae</taxon>
        <taxon>Anthemidinae</taxon>
        <taxon>Tanacetum</taxon>
    </lineage>
</organism>
<sequence>MQPMLKQPTHLGFSITADSTHFGPSTSNQTAFSEGAYVNTIRNTPAMHNQLPNPPSVNLQGYGTLIQQVEGGGDPRSHKPAVKEVVQSQWRCSRVTCCQQCYKTTNSSSWRPGQQEEHEHGSKG</sequence>